<feature type="domain" description="NAD-dependent epimerase/dehydratase" evidence="12">
    <location>
        <begin position="4"/>
        <end position="242"/>
    </location>
</feature>
<dbReference type="InterPro" id="IPR005886">
    <property type="entry name" value="UDP_G4E"/>
</dbReference>
<evidence type="ECO:0000256" key="3">
    <source>
        <dbReference type="ARBA" id="ARBA00004947"/>
    </source>
</evidence>
<comment type="cofactor">
    <cofactor evidence="2">
        <name>NAD(+)</name>
        <dbReference type="ChEBI" id="CHEBI:57540"/>
    </cofactor>
</comment>
<dbReference type="EC" id="5.1.3.2" evidence="5"/>
<dbReference type="Pfam" id="PF01370">
    <property type="entry name" value="Epimerase"/>
    <property type="match status" value="1"/>
</dbReference>
<evidence type="ECO:0000256" key="2">
    <source>
        <dbReference type="ARBA" id="ARBA00001911"/>
    </source>
</evidence>
<evidence type="ECO:0000256" key="7">
    <source>
        <dbReference type="ARBA" id="ARBA00023027"/>
    </source>
</evidence>
<dbReference type="HOGENOM" id="CLU_007383_1_7_5"/>
<proteinExistence type="inferred from homology"/>
<dbReference type="GO" id="GO:0003978">
    <property type="term" value="F:UDP-glucose 4-epimerase activity"/>
    <property type="evidence" value="ECO:0007669"/>
    <property type="project" value="UniProtKB-EC"/>
</dbReference>
<evidence type="ECO:0000313" key="13">
    <source>
        <dbReference type="EMBL" id="EAS84748.1"/>
    </source>
</evidence>
<dbReference type="GeneID" id="66295072"/>
<dbReference type="Gene3D" id="3.40.50.720">
    <property type="entry name" value="NAD(P)-binding Rossmann-like Domain"/>
    <property type="match status" value="1"/>
</dbReference>
<dbReference type="Proteomes" id="UP000005306">
    <property type="component" value="Unassembled WGS sequence"/>
</dbReference>
<evidence type="ECO:0000256" key="6">
    <source>
        <dbReference type="ARBA" id="ARBA00018569"/>
    </source>
</evidence>
<dbReference type="AlphaFoldDB" id="Q1V1Y0"/>
<evidence type="ECO:0000256" key="8">
    <source>
        <dbReference type="ARBA" id="ARBA00023235"/>
    </source>
</evidence>
<dbReference type="EMBL" id="AAPV01000001">
    <property type="protein sequence ID" value="EAS84748.1"/>
    <property type="molecule type" value="Genomic_DNA"/>
</dbReference>
<comment type="similarity">
    <text evidence="4">Belongs to the NAD(P)-dependent epimerase/dehydratase family.</text>
</comment>
<keyword evidence="7" id="KW-0520">NAD</keyword>
<keyword evidence="9" id="KW-0119">Carbohydrate metabolism</keyword>
<name>Q1V1Y0_PELU1</name>
<evidence type="ECO:0000313" key="14">
    <source>
        <dbReference type="Proteomes" id="UP000005306"/>
    </source>
</evidence>
<evidence type="ECO:0000256" key="5">
    <source>
        <dbReference type="ARBA" id="ARBA00013189"/>
    </source>
</evidence>
<sequence length="318" mass="36660">MRKVLITGGAGYIGAATTQLFLKKNFLVFAVDNLSTGKNLLTHKNYLFIKSDYSSNHILNLLKKEKIQDVIHLAASIDNNESVLNPKKYYQNNFFKLIKFLENCKKAKIKNFIFSSSAAVYGEVKTFKPLAENFILTPSSPYGISKMKGEMLIRKKKYFNSIILRYFNVAGPTFDNKFRQNFKSYKHLLKKLNEINFSRNKNIFKINGKNYDTIDGTCVRDFVHVQDIANINYRSLISIKKILKNDYSLTLNCGSGKENSVLQIVKKFKIISKKNFKIIFTKPRIGDPPFLLSDNRLFKKKLGLKFFGINKIIKDLIK</sequence>
<reference evidence="13 14" key="1">
    <citation type="submission" date="2006-04" db="EMBL/GenBank/DDBJ databases">
        <authorList>
            <person name="Giovannoni S.J."/>
            <person name="Cho J.-C."/>
            <person name="Ferriera S."/>
            <person name="Johnson J."/>
            <person name="Kravitz S."/>
            <person name="Halpern A."/>
            <person name="Remington K."/>
            <person name="Beeson K."/>
            <person name="Tran B."/>
            <person name="Rogers Y.-H."/>
            <person name="Friedman R."/>
            <person name="Venter J.C."/>
        </authorList>
    </citation>
    <scope>NUCLEOTIDE SEQUENCE [LARGE SCALE GENOMIC DNA]</scope>
    <source>
        <strain evidence="13 14">HTCC1002</strain>
    </source>
</reference>
<comment type="pathway">
    <text evidence="3">Carbohydrate metabolism; galactose metabolism.</text>
</comment>
<dbReference type="RefSeq" id="WP_006997335.1">
    <property type="nucleotide sequence ID" value="NZ_CH724130.1"/>
</dbReference>
<protein>
    <recommendedName>
        <fullName evidence="6">UDP-glucose 4-epimerase</fullName>
        <ecNumber evidence="5">5.1.3.2</ecNumber>
    </recommendedName>
    <alternativeName>
        <fullName evidence="11">Galactowaldenase</fullName>
    </alternativeName>
    <alternativeName>
        <fullName evidence="10">UDP-galactose 4-epimerase</fullName>
    </alternativeName>
</protein>
<dbReference type="UniPathway" id="UPA00214"/>
<comment type="caution">
    <text evidence="13">The sequence shown here is derived from an EMBL/GenBank/DDBJ whole genome shotgun (WGS) entry which is preliminary data.</text>
</comment>
<dbReference type="Gene3D" id="3.90.25.10">
    <property type="entry name" value="UDP-galactose 4-epimerase, domain 1"/>
    <property type="match status" value="1"/>
</dbReference>
<dbReference type="GO" id="GO:0033499">
    <property type="term" value="P:galactose catabolic process via UDP-galactose, Leloir pathway"/>
    <property type="evidence" value="ECO:0007669"/>
    <property type="project" value="TreeGrafter"/>
</dbReference>
<evidence type="ECO:0000256" key="9">
    <source>
        <dbReference type="ARBA" id="ARBA00023277"/>
    </source>
</evidence>
<gene>
    <name evidence="13" type="ORF">PU1002_03486</name>
</gene>
<dbReference type="InterPro" id="IPR001509">
    <property type="entry name" value="Epimerase_deHydtase"/>
</dbReference>
<dbReference type="PANTHER" id="PTHR43725:SF53">
    <property type="entry name" value="UDP-ARABINOSE 4-EPIMERASE 1"/>
    <property type="match status" value="1"/>
</dbReference>
<dbReference type="SUPFAM" id="SSF51735">
    <property type="entry name" value="NAD(P)-binding Rossmann-fold domains"/>
    <property type="match status" value="1"/>
</dbReference>
<evidence type="ECO:0000256" key="1">
    <source>
        <dbReference type="ARBA" id="ARBA00000083"/>
    </source>
</evidence>
<keyword evidence="8" id="KW-0413">Isomerase</keyword>
<comment type="catalytic activity">
    <reaction evidence="1">
        <text>UDP-alpha-D-glucose = UDP-alpha-D-galactose</text>
        <dbReference type="Rhea" id="RHEA:22168"/>
        <dbReference type="ChEBI" id="CHEBI:58885"/>
        <dbReference type="ChEBI" id="CHEBI:66914"/>
        <dbReference type="EC" id="5.1.3.2"/>
    </reaction>
</comment>
<evidence type="ECO:0000256" key="4">
    <source>
        <dbReference type="ARBA" id="ARBA00007637"/>
    </source>
</evidence>
<dbReference type="InterPro" id="IPR036291">
    <property type="entry name" value="NAD(P)-bd_dom_sf"/>
</dbReference>
<evidence type="ECO:0000259" key="12">
    <source>
        <dbReference type="Pfam" id="PF01370"/>
    </source>
</evidence>
<evidence type="ECO:0000256" key="11">
    <source>
        <dbReference type="ARBA" id="ARBA00033067"/>
    </source>
</evidence>
<dbReference type="PANTHER" id="PTHR43725">
    <property type="entry name" value="UDP-GLUCOSE 4-EPIMERASE"/>
    <property type="match status" value="1"/>
</dbReference>
<evidence type="ECO:0000256" key="10">
    <source>
        <dbReference type="ARBA" id="ARBA00031367"/>
    </source>
</evidence>
<organism evidence="13 14">
    <name type="scientific">Pelagibacter ubique (strain HTCC1002)</name>
    <dbReference type="NCBI Taxonomy" id="314261"/>
    <lineage>
        <taxon>Bacteria</taxon>
        <taxon>Pseudomonadati</taxon>
        <taxon>Pseudomonadota</taxon>
        <taxon>Alphaproteobacteria</taxon>
        <taxon>Candidatus Pelagibacterales</taxon>
        <taxon>Candidatus Pelagibacteraceae</taxon>
        <taxon>Candidatus Pelagibacter</taxon>
    </lineage>
</organism>
<dbReference type="NCBIfam" id="TIGR01179">
    <property type="entry name" value="galE"/>
    <property type="match status" value="1"/>
</dbReference>
<accession>Q1V1Y0</accession>